<proteinExistence type="predicted"/>
<keyword evidence="8" id="KW-0106">Calcium</keyword>
<evidence type="ECO:0000256" key="13">
    <source>
        <dbReference type="SAM" id="SignalP"/>
    </source>
</evidence>
<organism evidence="15">
    <name type="scientific">Fopius arisanus</name>
    <dbReference type="NCBI Taxonomy" id="64838"/>
    <lineage>
        <taxon>Eukaryota</taxon>
        <taxon>Metazoa</taxon>
        <taxon>Ecdysozoa</taxon>
        <taxon>Arthropoda</taxon>
        <taxon>Hexapoda</taxon>
        <taxon>Insecta</taxon>
        <taxon>Pterygota</taxon>
        <taxon>Neoptera</taxon>
        <taxon>Endopterygota</taxon>
        <taxon>Hymenoptera</taxon>
        <taxon>Apocrita</taxon>
        <taxon>Ichneumonoidea</taxon>
        <taxon>Braconidae</taxon>
        <taxon>Opiinae</taxon>
        <taxon>Fopius</taxon>
    </lineage>
</organism>
<dbReference type="GO" id="GO:0046872">
    <property type="term" value="F:metal ion binding"/>
    <property type="evidence" value="ECO:0007669"/>
    <property type="project" value="UniProtKB-KW"/>
</dbReference>
<dbReference type="InterPro" id="IPR016090">
    <property type="entry name" value="PLA2-like_dom"/>
</dbReference>
<evidence type="ECO:0000259" key="14">
    <source>
        <dbReference type="Pfam" id="PF05826"/>
    </source>
</evidence>
<accession>A0A9R1T5M4</accession>
<evidence type="ECO:0000256" key="1">
    <source>
        <dbReference type="ARBA" id="ARBA00001913"/>
    </source>
</evidence>
<evidence type="ECO:0000256" key="2">
    <source>
        <dbReference type="ARBA" id="ARBA00004613"/>
    </source>
</evidence>
<evidence type="ECO:0000313" key="16">
    <source>
        <dbReference type="Proteomes" id="UP000694866"/>
    </source>
</evidence>
<evidence type="ECO:0000256" key="4">
    <source>
        <dbReference type="ARBA" id="ARBA00021721"/>
    </source>
</evidence>
<evidence type="ECO:0000256" key="11">
    <source>
        <dbReference type="ARBA" id="ARBA00023157"/>
    </source>
</evidence>
<dbReference type="Pfam" id="PF05826">
    <property type="entry name" value="Phospholip_A2_2"/>
    <property type="match status" value="1"/>
</dbReference>
<dbReference type="GO" id="GO:0006644">
    <property type="term" value="P:phospholipid metabolic process"/>
    <property type="evidence" value="ECO:0007669"/>
    <property type="project" value="InterPro"/>
</dbReference>
<dbReference type="GO" id="GO:0050482">
    <property type="term" value="P:arachidonate secretion"/>
    <property type="evidence" value="ECO:0007669"/>
    <property type="project" value="InterPro"/>
</dbReference>
<evidence type="ECO:0000256" key="8">
    <source>
        <dbReference type="ARBA" id="ARBA00022837"/>
    </source>
</evidence>
<keyword evidence="11" id="KW-1015">Disulfide bond</keyword>
<dbReference type="PANTHER" id="PTHR12253">
    <property type="entry name" value="RH14732P"/>
    <property type="match status" value="1"/>
</dbReference>
<dbReference type="GeneID" id="105266636"/>
<keyword evidence="9" id="KW-0442">Lipid degradation</keyword>
<evidence type="ECO:0000256" key="12">
    <source>
        <dbReference type="ARBA" id="ARBA00029903"/>
    </source>
</evidence>
<evidence type="ECO:0000313" key="17">
    <source>
        <dbReference type="RefSeq" id="XP_011303265.1"/>
    </source>
</evidence>
<dbReference type="FunFam" id="1.20.90.10:FF:000002">
    <property type="entry name" value="Phospholipase A2 group III"/>
    <property type="match status" value="1"/>
</dbReference>
<protein>
    <recommendedName>
        <fullName evidence="4">Phospholipase A2</fullName>
        <ecNumber evidence="3">3.1.1.4</ecNumber>
    </recommendedName>
    <alternativeName>
        <fullName evidence="12">Phosphatidylcholine 2-acylhydrolase</fullName>
    </alternativeName>
</protein>
<evidence type="ECO:0000256" key="10">
    <source>
        <dbReference type="ARBA" id="ARBA00023098"/>
    </source>
</evidence>
<dbReference type="SUPFAM" id="SSF48619">
    <property type="entry name" value="Phospholipase A2, PLA2"/>
    <property type="match status" value="1"/>
</dbReference>
<keyword evidence="6" id="KW-0479">Metal-binding</keyword>
<sequence length="267" mass="30306">MGFMDFLHVILFAMCWITLAESLLPRNNYKGLKGVTPHSEITAAKLRRVVYYHDQAVAIIDINPQKEIENCHIIEVYEPEEAKELLMNLSEIARPTQVLFSEMTGLMYRCQLLDSIQANNSEKEEAKSALDHANSFGNSAYNLLSGILPGTKWCGTGDIAEHYHDLGEDSDIDSCCRTHDLCPVKIRAHRTRYNITNLSLYSKSHCDCDNAFYNCLKSIGTPKANIMGKIYFNIIKVGCIEDFPKSANMNVPSTKQMRRFTTTKLYF</sequence>
<dbReference type="EC" id="3.1.1.4" evidence="3"/>
<keyword evidence="13" id="KW-0732">Signal</keyword>
<evidence type="ECO:0000256" key="6">
    <source>
        <dbReference type="ARBA" id="ARBA00022723"/>
    </source>
</evidence>
<feature type="domain" description="Phospholipase A2-like central" evidence="14">
    <location>
        <begin position="147"/>
        <end position="241"/>
    </location>
</feature>
<accession>A0A0C9R8Q7</accession>
<dbReference type="GO" id="GO:0005576">
    <property type="term" value="C:extracellular region"/>
    <property type="evidence" value="ECO:0007669"/>
    <property type="project" value="UniProtKB-SubCell"/>
</dbReference>
<comment type="subcellular location">
    <subcellularLocation>
        <location evidence="2">Secreted</location>
    </subcellularLocation>
</comment>
<name>A0A0C9R8Q7_9HYME</name>
<feature type="chain" id="PRO_5044541642" description="Phospholipase A2" evidence="13">
    <location>
        <begin position="23"/>
        <end position="267"/>
    </location>
</feature>
<reference evidence="17" key="2">
    <citation type="submission" date="2025-04" db="UniProtKB">
        <authorList>
            <consortium name="RefSeq"/>
        </authorList>
    </citation>
    <scope>IDENTIFICATION</scope>
    <source>
        <strain evidence="17">USDA-PBARC FA_bdor</strain>
        <tissue evidence="17">Whole organism</tissue>
    </source>
</reference>
<reference evidence="15" key="1">
    <citation type="submission" date="2015-01" db="EMBL/GenBank/DDBJ databases">
        <title>Transcriptome Assembly of Fopius arisanus.</title>
        <authorList>
            <person name="Geib S."/>
        </authorList>
    </citation>
    <scope>NUCLEOTIDE SEQUENCE</scope>
</reference>
<dbReference type="InterPro" id="IPR033113">
    <property type="entry name" value="PLA2_histidine"/>
</dbReference>
<dbReference type="OrthoDB" id="21522at2759"/>
<keyword evidence="16" id="KW-1185">Reference proteome</keyword>
<keyword evidence="10" id="KW-0443">Lipid metabolism</keyword>
<evidence type="ECO:0000256" key="7">
    <source>
        <dbReference type="ARBA" id="ARBA00022801"/>
    </source>
</evidence>
<gene>
    <name evidence="15" type="primary">PA22</name>
    <name evidence="17" type="synonym">LOC105266636</name>
    <name evidence="15" type="ORF">g.63592</name>
</gene>
<feature type="signal peptide" evidence="13">
    <location>
        <begin position="1"/>
        <end position="22"/>
    </location>
</feature>
<dbReference type="GO" id="GO:0016042">
    <property type="term" value="P:lipid catabolic process"/>
    <property type="evidence" value="ECO:0007669"/>
    <property type="project" value="UniProtKB-KW"/>
</dbReference>
<keyword evidence="7" id="KW-0378">Hydrolase</keyword>
<evidence type="ECO:0000256" key="3">
    <source>
        <dbReference type="ARBA" id="ARBA00013278"/>
    </source>
</evidence>
<evidence type="ECO:0000313" key="15">
    <source>
        <dbReference type="EMBL" id="JAG82511.1"/>
    </source>
</evidence>
<dbReference type="CDD" id="cd04704">
    <property type="entry name" value="PLA2_bee_venom_like"/>
    <property type="match status" value="1"/>
</dbReference>
<evidence type="ECO:0000256" key="9">
    <source>
        <dbReference type="ARBA" id="ARBA00022963"/>
    </source>
</evidence>
<dbReference type="AlphaFoldDB" id="A0A0C9R8Q7"/>
<comment type="cofactor">
    <cofactor evidence="1">
        <name>Ca(2+)</name>
        <dbReference type="ChEBI" id="CHEBI:29108"/>
    </cofactor>
</comment>
<dbReference type="InterPro" id="IPR036444">
    <property type="entry name" value="PLipase_A2_dom_sf"/>
</dbReference>
<dbReference type="Proteomes" id="UP000694866">
    <property type="component" value="Unplaced"/>
</dbReference>
<dbReference type="EMBL" id="GBYB01012744">
    <property type="protein sequence ID" value="JAG82511.1"/>
    <property type="molecule type" value="Transcribed_RNA"/>
</dbReference>
<evidence type="ECO:0000256" key="5">
    <source>
        <dbReference type="ARBA" id="ARBA00022525"/>
    </source>
</evidence>
<dbReference type="RefSeq" id="XP_011303265.1">
    <property type="nucleotide sequence ID" value="XM_011304963.1"/>
</dbReference>
<dbReference type="PROSITE" id="PS00118">
    <property type="entry name" value="PA2_HIS"/>
    <property type="match status" value="1"/>
</dbReference>
<dbReference type="KEGG" id="fas:105266636"/>
<dbReference type="GO" id="GO:0004623">
    <property type="term" value="F:phospholipase A2 activity"/>
    <property type="evidence" value="ECO:0007669"/>
    <property type="project" value="UniProtKB-EC"/>
</dbReference>
<dbReference type="Gene3D" id="1.20.90.10">
    <property type="entry name" value="Phospholipase A2 domain"/>
    <property type="match status" value="1"/>
</dbReference>
<keyword evidence="5" id="KW-0964">Secreted</keyword>